<reference evidence="5" key="1">
    <citation type="journal article" date="2016" name="Nature">
        <title>The genome of the seagrass Zostera marina reveals angiosperm adaptation to the sea.</title>
        <authorList>
            <person name="Olsen J.L."/>
            <person name="Rouze P."/>
            <person name="Verhelst B."/>
            <person name="Lin Y.-C."/>
            <person name="Bayer T."/>
            <person name="Collen J."/>
            <person name="Dattolo E."/>
            <person name="De Paoli E."/>
            <person name="Dittami S."/>
            <person name="Maumus F."/>
            <person name="Michel G."/>
            <person name="Kersting A."/>
            <person name="Lauritano C."/>
            <person name="Lohaus R."/>
            <person name="Toepel M."/>
            <person name="Tonon T."/>
            <person name="Vanneste K."/>
            <person name="Amirebrahimi M."/>
            <person name="Brakel J."/>
            <person name="Bostroem C."/>
            <person name="Chovatia M."/>
            <person name="Grimwood J."/>
            <person name="Jenkins J.W."/>
            <person name="Jueterbock A."/>
            <person name="Mraz A."/>
            <person name="Stam W.T."/>
            <person name="Tice H."/>
            <person name="Bornberg-Bauer E."/>
            <person name="Green P.J."/>
            <person name="Pearson G.A."/>
            <person name="Procaccini G."/>
            <person name="Duarte C.M."/>
            <person name="Schmutz J."/>
            <person name="Reusch T.B.H."/>
            <person name="Van de Peer Y."/>
        </authorList>
    </citation>
    <scope>NUCLEOTIDE SEQUENCE [LARGE SCALE GENOMIC DNA]</scope>
    <source>
        <strain evidence="5">cv. Finnish</strain>
    </source>
</reference>
<gene>
    <name evidence="4" type="ORF">ZOSMA_228G00070</name>
</gene>
<feature type="region of interest" description="Disordered" evidence="2">
    <location>
        <begin position="546"/>
        <end position="598"/>
    </location>
</feature>
<dbReference type="SMART" id="SM00355">
    <property type="entry name" value="ZnF_C2H2"/>
    <property type="match status" value="3"/>
</dbReference>
<dbReference type="Pfam" id="PF13912">
    <property type="entry name" value="zf-C2H2_6"/>
    <property type="match status" value="2"/>
</dbReference>
<feature type="compositionally biased region" description="Low complexity" evidence="2">
    <location>
        <begin position="29"/>
        <end position="39"/>
    </location>
</feature>
<keyword evidence="5" id="KW-1185">Reference proteome</keyword>
<dbReference type="PROSITE" id="PS50157">
    <property type="entry name" value="ZINC_FINGER_C2H2_2"/>
    <property type="match status" value="2"/>
</dbReference>
<dbReference type="AlphaFoldDB" id="A0A0K9PKV3"/>
<accession>A0A0K9PKV3</accession>
<evidence type="ECO:0000259" key="3">
    <source>
        <dbReference type="PROSITE" id="PS50157"/>
    </source>
</evidence>
<keyword evidence="1" id="KW-0479">Metal-binding</keyword>
<dbReference type="PANTHER" id="PTHR47591:SF1">
    <property type="entry name" value="ZINC FINGER PROTEIN ZAT2-RELATED"/>
    <property type="match status" value="1"/>
</dbReference>
<dbReference type="SUPFAM" id="SSF57667">
    <property type="entry name" value="beta-beta-alpha zinc fingers"/>
    <property type="match status" value="1"/>
</dbReference>
<evidence type="ECO:0000256" key="2">
    <source>
        <dbReference type="SAM" id="MobiDB-lite"/>
    </source>
</evidence>
<dbReference type="InterPro" id="IPR013087">
    <property type="entry name" value="Znf_C2H2_type"/>
</dbReference>
<feature type="domain" description="C2H2-type" evidence="3">
    <location>
        <begin position="334"/>
        <end position="361"/>
    </location>
</feature>
<keyword evidence="1" id="KW-0863">Zinc-finger</keyword>
<name>A0A0K9PKV3_ZOSMR</name>
<feature type="domain" description="C2H2-type" evidence="3">
    <location>
        <begin position="265"/>
        <end position="292"/>
    </location>
</feature>
<dbReference type="InterPro" id="IPR036236">
    <property type="entry name" value="Znf_C2H2_sf"/>
</dbReference>
<feature type="compositionally biased region" description="Acidic residues" evidence="2">
    <location>
        <begin position="41"/>
        <end position="53"/>
    </location>
</feature>
<dbReference type="Proteomes" id="UP000036987">
    <property type="component" value="Unassembled WGS sequence"/>
</dbReference>
<evidence type="ECO:0000313" key="5">
    <source>
        <dbReference type="Proteomes" id="UP000036987"/>
    </source>
</evidence>
<feature type="compositionally biased region" description="Basic and acidic residues" evidence="2">
    <location>
        <begin position="1"/>
        <end position="22"/>
    </location>
</feature>
<proteinExistence type="predicted"/>
<sequence>MDRDDDRKRRRPEREHDPEAERSHRRTKGSGSSSVPKVVGMEEEEEEEEDEDEEKRKEKIGSCILCGADFYSMQAWSQHMETHSDNYRYCNPNLPTMNQIVHGKKKVGFYSNPTRNLNLRPIDEAVQGEEDEVASSLVLLSGILPEHQISTAAANEAVRKRKGDFGGASDAGLQLAAAFDISKNKGKEIVAATFDLSKKKSKEIVAAAFDISKNKGKEIVAAFDNTKGKGKEIILVSSPSSSEPASLSLPLTLALVGASGDGSVFECSSCKRVFDSHQALGGHRASHKNIQGCYASEKKDQPQDDSDLLRRSSTVERILQAARLSSGLIQRKMYVCSVCTKAFSTGQALGGHMRWHLERNQYLGPGTTPVTVSIPSQWSSGSISTFGIGNPSGLQQSASAQSYPTLADLTRPRAWMSPREAKLLPITSSYGGTSALGFGSTFSSHVSPSPPLPTPWIHLPRAPPTAGAGGGGGVHQQPYPHMYQQGILEWLRGGSTSRLEYILPRSEAFVSTNLNLSLGNWRNGAGIRPLGITEYGDRMRGRGMLANSAGNLTGRNSNHSSAAQHQPPQLRGVEVDADPAQREDETEEEIDLDLKLGI</sequence>
<dbReference type="EMBL" id="LFYR01000809">
    <property type="protein sequence ID" value="KMZ68875.1"/>
    <property type="molecule type" value="Genomic_DNA"/>
</dbReference>
<dbReference type="OrthoDB" id="6077919at2759"/>
<dbReference type="Gene3D" id="3.30.160.60">
    <property type="entry name" value="Classic Zinc Finger"/>
    <property type="match status" value="1"/>
</dbReference>
<organism evidence="4 5">
    <name type="scientific">Zostera marina</name>
    <name type="common">Eelgrass</name>
    <dbReference type="NCBI Taxonomy" id="29655"/>
    <lineage>
        <taxon>Eukaryota</taxon>
        <taxon>Viridiplantae</taxon>
        <taxon>Streptophyta</taxon>
        <taxon>Embryophyta</taxon>
        <taxon>Tracheophyta</taxon>
        <taxon>Spermatophyta</taxon>
        <taxon>Magnoliopsida</taxon>
        <taxon>Liliopsida</taxon>
        <taxon>Zosteraceae</taxon>
        <taxon>Zostera</taxon>
    </lineage>
</organism>
<dbReference type="STRING" id="29655.A0A0K9PKV3"/>
<dbReference type="GO" id="GO:0008270">
    <property type="term" value="F:zinc ion binding"/>
    <property type="evidence" value="ECO:0007669"/>
    <property type="project" value="UniProtKB-KW"/>
</dbReference>
<keyword evidence="1" id="KW-0862">Zinc</keyword>
<evidence type="ECO:0000313" key="4">
    <source>
        <dbReference type="EMBL" id="KMZ68875.1"/>
    </source>
</evidence>
<dbReference type="PROSITE" id="PS00028">
    <property type="entry name" value="ZINC_FINGER_C2H2_1"/>
    <property type="match status" value="3"/>
</dbReference>
<dbReference type="PANTHER" id="PTHR47591">
    <property type="entry name" value="ZINC FINGER PROTEIN ZAT2-RELATED"/>
    <property type="match status" value="1"/>
</dbReference>
<comment type="caution">
    <text evidence="4">The sequence shown here is derived from an EMBL/GenBank/DDBJ whole genome shotgun (WGS) entry which is preliminary data.</text>
</comment>
<evidence type="ECO:0000256" key="1">
    <source>
        <dbReference type="PROSITE-ProRule" id="PRU00042"/>
    </source>
</evidence>
<feature type="compositionally biased region" description="Polar residues" evidence="2">
    <location>
        <begin position="548"/>
        <end position="567"/>
    </location>
</feature>
<protein>
    <recommendedName>
        <fullName evidence="3">C2H2-type domain-containing protein</fullName>
    </recommendedName>
</protein>
<feature type="region of interest" description="Disordered" evidence="2">
    <location>
        <begin position="1"/>
        <end position="58"/>
    </location>
</feature>